<feature type="transmembrane region" description="Helical" evidence="4">
    <location>
        <begin position="115"/>
        <end position="135"/>
    </location>
</feature>
<keyword evidence="4" id="KW-0472">Membrane</keyword>
<keyword evidence="4" id="KW-1133">Transmembrane helix</keyword>
<comment type="caution">
    <text evidence="5">The sequence shown here is derived from an EMBL/GenBank/DDBJ whole genome shotgun (WGS) entry which is preliminary data.</text>
</comment>
<dbReference type="GO" id="GO:0016780">
    <property type="term" value="F:phosphotransferase activity, for other substituted phosphate groups"/>
    <property type="evidence" value="ECO:0007669"/>
    <property type="project" value="InterPro"/>
</dbReference>
<dbReference type="InterPro" id="IPR048254">
    <property type="entry name" value="CDP_ALCOHOL_P_TRANSF_CS"/>
</dbReference>
<dbReference type="GO" id="GO:0016020">
    <property type="term" value="C:membrane"/>
    <property type="evidence" value="ECO:0007669"/>
    <property type="project" value="InterPro"/>
</dbReference>
<dbReference type="Gene3D" id="1.20.120.1760">
    <property type="match status" value="1"/>
</dbReference>
<dbReference type="AlphaFoldDB" id="A0AAE4Z542"/>
<protein>
    <submittedName>
        <fullName evidence="5">CDP-alcohol phosphatidyltransferase family protein</fullName>
    </submittedName>
</protein>
<dbReference type="Proteomes" id="UP000702544">
    <property type="component" value="Unassembled WGS sequence"/>
</dbReference>
<dbReference type="Pfam" id="PF01066">
    <property type="entry name" value="CDP-OH_P_transf"/>
    <property type="match status" value="1"/>
</dbReference>
<dbReference type="InterPro" id="IPR043130">
    <property type="entry name" value="CDP-OH_PTrfase_TM_dom"/>
</dbReference>
<feature type="compositionally biased region" description="Basic and acidic residues" evidence="3">
    <location>
        <begin position="211"/>
        <end position="222"/>
    </location>
</feature>
<organism evidence="5 6">
    <name type="scientific">Candidatus Kutchimonas denitrificans</name>
    <dbReference type="NCBI Taxonomy" id="3056748"/>
    <lineage>
        <taxon>Bacteria</taxon>
        <taxon>Pseudomonadati</taxon>
        <taxon>Gemmatimonadota</taxon>
        <taxon>Gemmatimonadia</taxon>
        <taxon>Candidatus Palauibacterales</taxon>
        <taxon>Candidatus Palauibacteraceae</taxon>
        <taxon>Candidatus Kutchimonas</taxon>
    </lineage>
</organism>
<gene>
    <name evidence="5" type="ORF">GWO12_02310</name>
</gene>
<evidence type="ECO:0000256" key="3">
    <source>
        <dbReference type="SAM" id="MobiDB-lite"/>
    </source>
</evidence>
<evidence type="ECO:0000256" key="4">
    <source>
        <dbReference type="SAM" id="Phobius"/>
    </source>
</evidence>
<feature type="region of interest" description="Disordered" evidence="3">
    <location>
        <begin position="207"/>
        <end position="230"/>
    </location>
</feature>
<evidence type="ECO:0000256" key="1">
    <source>
        <dbReference type="ARBA" id="ARBA00022679"/>
    </source>
</evidence>
<keyword evidence="4" id="KW-0812">Transmembrane</keyword>
<evidence type="ECO:0000313" key="5">
    <source>
        <dbReference type="EMBL" id="NIR73940.1"/>
    </source>
</evidence>
<evidence type="ECO:0000256" key="2">
    <source>
        <dbReference type="RuleBase" id="RU003750"/>
    </source>
</evidence>
<sequence length="230" mass="24932">MRKTVERGLLAALQPIIDILVRRRVHPNVLSTIGFLITITSAFAFHSHHVRTAGILILLGGSFDLLDGRVARATGLASKFGAFYDSTLDRMSEVAVYLGILSLYNDYRLELGDVGMIYAIMLAMAGSLMISYTRARAEGLGIDCKVGLMQRGERVILIGLASLLFGEDNNGLALRVVIYALAVLANLTAVHRIIWVYRHTRPSGNGIGPVETKEAATDRVGAEKSTTSTT</sequence>
<feature type="transmembrane region" description="Helical" evidence="4">
    <location>
        <begin position="172"/>
        <end position="195"/>
    </location>
</feature>
<comment type="similarity">
    <text evidence="2">Belongs to the CDP-alcohol phosphatidyltransferase class-I family.</text>
</comment>
<dbReference type="InterPro" id="IPR000462">
    <property type="entry name" value="CDP-OH_P_trans"/>
</dbReference>
<dbReference type="GO" id="GO:0008654">
    <property type="term" value="P:phospholipid biosynthetic process"/>
    <property type="evidence" value="ECO:0007669"/>
    <property type="project" value="InterPro"/>
</dbReference>
<dbReference type="EMBL" id="JAACAK010000017">
    <property type="protein sequence ID" value="NIR73940.1"/>
    <property type="molecule type" value="Genomic_DNA"/>
</dbReference>
<dbReference type="PROSITE" id="PS00379">
    <property type="entry name" value="CDP_ALCOHOL_P_TRANSF"/>
    <property type="match status" value="1"/>
</dbReference>
<proteinExistence type="inferred from homology"/>
<name>A0AAE4Z542_9BACT</name>
<accession>A0AAE4Z542</accession>
<reference evidence="5 6" key="1">
    <citation type="submission" date="2020-01" db="EMBL/GenBank/DDBJ databases">
        <title>Genomes assembled from Gulf of Kutch pelagic sediment metagenomes.</title>
        <authorList>
            <person name="Chandrashekar M."/>
            <person name="Mahajan M.S."/>
            <person name="Dave K.J."/>
            <person name="Vatsa P."/>
            <person name="Nathani N.M."/>
        </authorList>
    </citation>
    <scope>NUCLEOTIDE SEQUENCE [LARGE SCALE GENOMIC DNA]</scope>
    <source>
        <strain evidence="5">KS3-K002</strain>
    </source>
</reference>
<evidence type="ECO:0000313" key="6">
    <source>
        <dbReference type="Proteomes" id="UP000702544"/>
    </source>
</evidence>
<keyword evidence="1 2" id="KW-0808">Transferase</keyword>